<feature type="binding site" evidence="11">
    <location>
        <begin position="404"/>
        <end position="407"/>
    </location>
    <ligand>
        <name>N-acetyl-D-glucosamine</name>
        <dbReference type="ChEBI" id="CHEBI:506227"/>
    </ligand>
</feature>
<keyword evidence="5 11" id="KW-0963">Cytoplasm</keyword>
<dbReference type="GO" id="GO:0017122">
    <property type="term" value="C:protein N-acetylglucosaminyltransferase complex"/>
    <property type="evidence" value="ECO:0007669"/>
    <property type="project" value="UniProtKB-UniRule"/>
</dbReference>
<dbReference type="InterPro" id="IPR054396">
    <property type="entry name" value="GtfA_EBD"/>
</dbReference>
<dbReference type="Proteomes" id="UP000255549">
    <property type="component" value="Unassembled WGS sequence"/>
</dbReference>
<evidence type="ECO:0000256" key="11">
    <source>
        <dbReference type="HAMAP-Rule" id="MF_01472"/>
    </source>
</evidence>
<evidence type="ECO:0000256" key="2">
    <source>
        <dbReference type="ARBA" id="ARBA00004922"/>
    </source>
</evidence>
<dbReference type="RefSeq" id="WP_019167687.1">
    <property type="nucleotide sequence ID" value="NZ_CAIB01000062.1"/>
</dbReference>
<evidence type="ECO:0000259" key="13">
    <source>
        <dbReference type="Pfam" id="PF22145"/>
    </source>
</evidence>
<feature type="binding site" evidence="11">
    <location>
        <begin position="384"/>
        <end position="385"/>
    </location>
    <ligand>
        <name>UDP</name>
        <dbReference type="ChEBI" id="CHEBI:58223"/>
    </ligand>
</feature>
<evidence type="ECO:0000256" key="5">
    <source>
        <dbReference type="ARBA" id="ARBA00022490"/>
    </source>
</evidence>
<dbReference type="GO" id="GO:0005737">
    <property type="term" value="C:cytoplasm"/>
    <property type="evidence" value="ECO:0007669"/>
    <property type="project" value="UniProtKB-SubCell"/>
</dbReference>
<dbReference type="GO" id="GO:0016757">
    <property type="term" value="F:glycosyltransferase activity"/>
    <property type="evidence" value="ECO:0007669"/>
    <property type="project" value="UniProtKB-UniRule"/>
</dbReference>
<dbReference type="InterPro" id="IPR014267">
    <property type="entry name" value="GtfA"/>
</dbReference>
<comment type="subcellular location">
    <subcellularLocation>
        <location evidence="1 11">Cell membrane</location>
        <topology evidence="11">Peripheral membrane protein</topology>
    </subcellularLocation>
    <subcellularLocation>
        <location evidence="11">Cytoplasm</location>
    </subcellularLocation>
    <text evidence="11">Cell membrane association requires GtfB.</text>
</comment>
<comment type="function">
    <text evidence="11">Required for polymorphic O-glycosylation of the serine-rich repeat protein in this bacteria. Catalyzes the first step in glycosylation by transferring N-acetylglucosamine from UDP-GlcNAc to serine residues in the substrate protein. Part of the accessory SecA2/SecY2 system specifically required to export serine-rich repeat cell wall proteins usually encoded upstream in the same operon.</text>
</comment>
<evidence type="ECO:0000256" key="6">
    <source>
        <dbReference type="ARBA" id="ARBA00022676"/>
    </source>
</evidence>
<reference evidence="14 15" key="1">
    <citation type="submission" date="2018-06" db="EMBL/GenBank/DDBJ databases">
        <authorList>
            <consortium name="Pathogen Informatics"/>
            <person name="Doyle S."/>
        </authorList>
    </citation>
    <scope>NUCLEOTIDE SEQUENCE [LARGE SCALE GENOMIC DNA]</scope>
    <source>
        <strain evidence="15">NCTC 11048</strain>
    </source>
</reference>
<dbReference type="FunFam" id="3.40.50.2000:FF:000196">
    <property type="entry name" value="UDP-N-acetylglucosamine--peptide N-acetylglucosaminyltransferase GtfA subunit"/>
    <property type="match status" value="1"/>
</dbReference>
<evidence type="ECO:0000259" key="12">
    <source>
        <dbReference type="Pfam" id="PF00534"/>
    </source>
</evidence>
<comment type="similarity">
    <text evidence="3 11">Belongs to the glycosyltransferase group 1 family. Glycosyltransferase 4 subfamily.</text>
</comment>
<dbReference type="GO" id="GO:0005886">
    <property type="term" value="C:plasma membrane"/>
    <property type="evidence" value="ECO:0007669"/>
    <property type="project" value="UniProtKB-SubCell"/>
</dbReference>
<dbReference type="GO" id="GO:0000166">
    <property type="term" value="F:nucleotide binding"/>
    <property type="evidence" value="ECO:0007669"/>
    <property type="project" value="UniProtKB-KW"/>
</dbReference>
<gene>
    <name evidence="14" type="primary">tagE_3</name>
    <name evidence="11" type="synonym">gtfA</name>
    <name evidence="14" type="ORF">NCTC11048_00451</name>
</gene>
<dbReference type="AlphaFoldDB" id="A0A380G4N2"/>
<dbReference type="NCBIfam" id="TIGR02918">
    <property type="entry name" value="accessory Sec system glycosyltransferase GtfA"/>
    <property type="match status" value="1"/>
</dbReference>
<evidence type="ECO:0000256" key="10">
    <source>
        <dbReference type="ARBA" id="ARBA00052053"/>
    </source>
</evidence>
<dbReference type="Pfam" id="PF00534">
    <property type="entry name" value="Glycos_transf_1"/>
    <property type="match status" value="1"/>
</dbReference>
<dbReference type="SUPFAM" id="SSF53756">
    <property type="entry name" value="UDP-Glycosyltransferase/glycogen phosphorylase"/>
    <property type="match status" value="1"/>
</dbReference>
<feature type="binding site" evidence="11">
    <location>
        <begin position="16"/>
        <end position="19"/>
    </location>
    <ligand>
        <name>UDP</name>
        <dbReference type="ChEBI" id="CHEBI:58223"/>
    </ligand>
</feature>
<keyword evidence="9 11" id="KW-0472">Membrane</keyword>
<feature type="binding site" evidence="11">
    <location>
        <position position="242"/>
    </location>
    <ligand>
        <name>N-acetyl-D-glucosamine</name>
        <dbReference type="ChEBI" id="CHEBI:506227"/>
    </ligand>
</feature>
<evidence type="ECO:0000313" key="14">
    <source>
        <dbReference type="EMBL" id="SUM45467.1"/>
    </source>
</evidence>
<proteinExistence type="inferred from homology"/>
<protein>
    <recommendedName>
        <fullName evidence="11">UDP-N-acetylglucosamine--peptide N-acetylglucosaminyltransferase GtfA subunit</fullName>
        <ecNumber evidence="11">2.4.1.-</ecNumber>
    </recommendedName>
    <alternativeName>
        <fullName evidence="11">Glycosyltransferase GtfA</fullName>
    </alternativeName>
</protein>
<dbReference type="InterPro" id="IPR001296">
    <property type="entry name" value="Glyco_trans_1"/>
</dbReference>
<dbReference type="PANTHER" id="PTHR12526:SF629">
    <property type="entry name" value="TEICHURONIC ACID BIOSYNTHESIS GLYCOSYLTRANSFERASE TUAH-RELATED"/>
    <property type="match status" value="1"/>
</dbReference>
<evidence type="ECO:0000256" key="4">
    <source>
        <dbReference type="ARBA" id="ARBA00022475"/>
    </source>
</evidence>
<evidence type="ECO:0000256" key="3">
    <source>
        <dbReference type="ARBA" id="ARBA00009481"/>
    </source>
</evidence>
<accession>A0A380G4N2</accession>
<evidence type="ECO:0000256" key="7">
    <source>
        <dbReference type="ARBA" id="ARBA00022679"/>
    </source>
</evidence>
<name>A0A380G4N2_STAIN</name>
<dbReference type="CDD" id="cd04949">
    <property type="entry name" value="GT4_GtfA-like"/>
    <property type="match status" value="1"/>
</dbReference>
<dbReference type="HAMAP" id="MF_01472">
    <property type="entry name" value="GtfA"/>
    <property type="match status" value="1"/>
</dbReference>
<evidence type="ECO:0000256" key="8">
    <source>
        <dbReference type="ARBA" id="ARBA00022741"/>
    </source>
</evidence>
<evidence type="ECO:0000313" key="15">
    <source>
        <dbReference type="Proteomes" id="UP000255549"/>
    </source>
</evidence>
<dbReference type="PANTHER" id="PTHR12526">
    <property type="entry name" value="GLYCOSYLTRANSFERASE"/>
    <property type="match status" value="1"/>
</dbReference>
<feature type="domain" description="GtfA extended beta-sheet meander" evidence="13">
    <location>
        <begin position="96"/>
        <end position="191"/>
    </location>
</feature>
<dbReference type="UniPathway" id="UPA00378"/>
<keyword evidence="8 11" id="KW-0547">Nucleotide-binding</keyword>
<dbReference type="OrthoDB" id="9765175at2"/>
<keyword evidence="15" id="KW-1185">Reference proteome</keyword>
<sequence>MTIYNINFGIGWASSGVEYAQSYRAQLLRLCNEDAKFIFLDFIASENIQTLTNNLGFKDEEIIWIYQYFTDIPIAPTTYTLQDLQNELGQPVMYVEDMGEIQRLYFHHPSQTFVTCYLKNEGEPYVDRAEFVVNGKLIRKDFYSYVRTFSEYYAPSEQHAKLYMRQFYNENGTIAYQEIIDEDMHMYHFQDAILYSKEELVAYFIQKLNLTAADIILLDRASHIGQAVLQNKQQSRVGVVIHAEHFSENATDGTHILWNNYYEYQFKNARFIDFYIVATELQNTILTEQFRQYTADDPRIYTIPVGSLKQLTYPTKDRTPYTIITASRLASEKHVDWIARAVIKAKKHVPELQFDIYGQGPEHECIQKVIQEHNAENYIHFKGHVDLTHIYAQYELFVSASQSEGFGLTLMEAVGSGLGMIGFNVNYGNPTFIHDGQNGYLLDTLATNETIDAMTDRMADKIVQYFHHGPKSPHETSYAIAKHFKTTEIVKQWQNLLEEVRDD</sequence>
<keyword evidence="4 11" id="KW-1003">Cell membrane</keyword>
<evidence type="ECO:0000256" key="9">
    <source>
        <dbReference type="ARBA" id="ARBA00023136"/>
    </source>
</evidence>
<comment type="pathway">
    <text evidence="2 11">Protein modification; protein glycosylation.</text>
</comment>
<keyword evidence="6 11" id="KW-0328">Glycosyltransferase</keyword>
<comment type="catalytic activity">
    <reaction evidence="10 11">
        <text>L-seryl-[protein] + UDP-N-acetyl-alpha-D-glucosamine = 3-O-[N-acetyl-alpha-D-glucosaminyl]-L-seryl-[protein] + UDP + H(+)</text>
        <dbReference type="Rhea" id="RHEA:59872"/>
        <dbReference type="Rhea" id="RHEA-COMP:9863"/>
        <dbReference type="Rhea" id="RHEA-COMP:15471"/>
        <dbReference type="ChEBI" id="CHEBI:15378"/>
        <dbReference type="ChEBI" id="CHEBI:29999"/>
        <dbReference type="ChEBI" id="CHEBI:57705"/>
        <dbReference type="ChEBI" id="CHEBI:58223"/>
        <dbReference type="ChEBI" id="CHEBI:143279"/>
    </reaction>
</comment>
<comment type="subunit">
    <text evidence="11">Forms a heterotetramer with 2 subunits each of GtfA and GtfB. Part of the accessory SecA2/SecY2 protein translocation apparatus.</text>
</comment>
<evidence type="ECO:0000256" key="1">
    <source>
        <dbReference type="ARBA" id="ARBA00004236"/>
    </source>
</evidence>
<dbReference type="EMBL" id="UHDP01000003">
    <property type="protein sequence ID" value="SUM45467.1"/>
    <property type="molecule type" value="Genomic_DNA"/>
</dbReference>
<dbReference type="Pfam" id="PF22145">
    <property type="entry name" value="GtfA_EBD"/>
    <property type="match status" value="1"/>
</dbReference>
<feature type="domain" description="Glycosyl transferase family 1" evidence="12">
    <location>
        <begin position="316"/>
        <end position="456"/>
    </location>
</feature>
<organism evidence="14 15">
    <name type="scientific">Staphylococcus intermedius NCTC 11048</name>
    <dbReference type="NCBI Taxonomy" id="1141106"/>
    <lineage>
        <taxon>Bacteria</taxon>
        <taxon>Bacillati</taxon>
        <taxon>Bacillota</taxon>
        <taxon>Bacilli</taxon>
        <taxon>Bacillales</taxon>
        <taxon>Staphylococcaceae</taxon>
        <taxon>Staphylococcus</taxon>
        <taxon>Staphylococcus intermedius group</taxon>
    </lineage>
</organism>
<dbReference type="STRING" id="1141106.GCA_000308095_02127"/>
<keyword evidence="7 11" id="KW-0808">Transferase</keyword>
<dbReference type="Gene3D" id="3.40.50.2000">
    <property type="entry name" value="Glycogen Phosphorylase B"/>
    <property type="match status" value="2"/>
</dbReference>
<dbReference type="EC" id="2.4.1.-" evidence="11"/>